<reference evidence="2 3" key="1">
    <citation type="submission" date="2018-08" db="EMBL/GenBank/DDBJ databases">
        <title>Genomic Encyclopedia of Type Strains, Phase IV (KMG-IV): sequencing the most valuable type-strain genomes for metagenomic binning, comparative biology and taxonomic classification.</title>
        <authorList>
            <person name="Goeker M."/>
        </authorList>
    </citation>
    <scope>NUCLEOTIDE SEQUENCE [LARGE SCALE GENOMIC DNA]</scope>
    <source>
        <strain evidence="2 3">DSM 25527</strain>
    </source>
</reference>
<dbReference type="Proteomes" id="UP000266568">
    <property type="component" value="Unassembled WGS sequence"/>
</dbReference>
<feature type="transmembrane region" description="Helical" evidence="1">
    <location>
        <begin position="35"/>
        <end position="54"/>
    </location>
</feature>
<keyword evidence="1" id="KW-1133">Transmembrane helix</keyword>
<accession>A0A397NLD6</accession>
<sequence>MRIAAEALHILAGLAAALAVTWVSAWAYPLGEKTIWTIGGVAMVLTVLMGINPLRRAIRVTRKRRRAHG</sequence>
<keyword evidence="1" id="KW-0812">Transmembrane</keyword>
<protein>
    <submittedName>
        <fullName evidence="2">Uncharacterized protein</fullName>
    </submittedName>
</protein>
<proteinExistence type="predicted"/>
<name>A0A397NLD6_9SPHN</name>
<comment type="caution">
    <text evidence="2">The sequence shown here is derived from an EMBL/GenBank/DDBJ whole genome shotgun (WGS) entry which is preliminary data.</text>
</comment>
<organism evidence="2 3">
    <name type="scientific">Hephaestia caeni</name>
    <dbReference type="NCBI Taxonomy" id="645617"/>
    <lineage>
        <taxon>Bacteria</taxon>
        <taxon>Pseudomonadati</taxon>
        <taxon>Pseudomonadota</taxon>
        <taxon>Alphaproteobacteria</taxon>
        <taxon>Sphingomonadales</taxon>
        <taxon>Sphingomonadaceae</taxon>
        <taxon>Hephaestia</taxon>
    </lineage>
</organism>
<dbReference type="EMBL" id="QXDC01000006">
    <property type="protein sequence ID" value="RIA35505.1"/>
    <property type="molecule type" value="Genomic_DNA"/>
</dbReference>
<dbReference type="OrthoDB" id="7584508at2"/>
<dbReference type="AlphaFoldDB" id="A0A397NLD6"/>
<dbReference type="RefSeq" id="WP_119037642.1">
    <property type="nucleotide sequence ID" value="NZ_QXDC01000006.1"/>
</dbReference>
<keyword evidence="1" id="KW-0472">Membrane</keyword>
<evidence type="ECO:0000256" key="1">
    <source>
        <dbReference type="SAM" id="Phobius"/>
    </source>
</evidence>
<gene>
    <name evidence="2" type="ORF">DFR49_4285</name>
</gene>
<evidence type="ECO:0000313" key="3">
    <source>
        <dbReference type="Proteomes" id="UP000266568"/>
    </source>
</evidence>
<evidence type="ECO:0000313" key="2">
    <source>
        <dbReference type="EMBL" id="RIA35505.1"/>
    </source>
</evidence>
<keyword evidence="3" id="KW-1185">Reference proteome</keyword>